<name>A0A1F5BV21_9BACT</name>
<dbReference type="Proteomes" id="UP000176650">
    <property type="component" value="Unassembled WGS sequence"/>
</dbReference>
<organism evidence="1 2">
    <name type="scientific">Candidatus Azambacteria bacterium RIFCSPLOWO2_01_FULL_46_25</name>
    <dbReference type="NCBI Taxonomy" id="1797298"/>
    <lineage>
        <taxon>Bacteria</taxon>
        <taxon>Candidatus Azamiibacteriota</taxon>
    </lineage>
</organism>
<dbReference type="STRING" id="1797298.A2988_02675"/>
<reference evidence="1 2" key="1">
    <citation type="journal article" date="2016" name="Nat. Commun.">
        <title>Thousands of microbial genomes shed light on interconnected biogeochemical processes in an aquifer system.</title>
        <authorList>
            <person name="Anantharaman K."/>
            <person name="Brown C.T."/>
            <person name="Hug L.A."/>
            <person name="Sharon I."/>
            <person name="Castelle C.J."/>
            <person name="Probst A.J."/>
            <person name="Thomas B.C."/>
            <person name="Singh A."/>
            <person name="Wilkins M.J."/>
            <person name="Karaoz U."/>
            <person name="Brodie E.L."/>
            <person name="Williams K.H."/>
            <person name="Hubbard S.S."/>
            <person name="Banfield J.F."/>
        </authorList>
    </citation>
    <scope>NUCLEOTIDE SEQUENCE [LARGE SCALE GENOMIC DNA]</scope>
</reference>
<evidence type="ECO:0000313" key="1">
    <source>
        <dbReference type="EMBL" id="OGD34408.1"/>
    </source>
</evidence>
<gene>
    <name evidence="1" type="ORF">A2988_02675</name>
</gene>
<accession>A0A1F5BV21</accession>
<protein>
    <submittedName>
        <fullName evidence="1">Uncharacterized protein</fullName>
    </submittedName>
</protein>
<dbReference type="EMBL" id="MEYS01000001">
    <property type="protein sequence ID" value="OGD34408.1"/>
    <property type="molecule type" value="Genomic_DNA"/>
</dbReference>
<proteinExistence type="predicted"/>
<sequence length="177" mass="20940">MSQTQIVFSVENVLESVKIVAELYPDLRLNGLYYYFPFTDEQLHAKEYVKEQIKHDSRKIDIKSAAKELVQFWNNNKKQIQTALDILRNEGKIILSVYKCNLTFYGSYGYYYAPDTLFLNVSKGNSEFWSETFLHELLHLVLYNEILSLPYNESEVIVDKIFIRLFGSMFPNYQKQF</sequence>
<dbReference type="AlphaFoldDB" id="A0A1F5BV21"/>
<evidence type="ECO:0000313" key="2">
    <source>
        <dbReference type="Proteomes" id="UP000176650"/>
    </source>
</evidence>
<comment type="caution">
    <text evidence="1">The sequence shown here is derived from an EMBL/GenBank/DDBJ whole genome shotgun (WGS) entry which is preliminary data.</text>
</comment>